<evidence type="ECO:0000256" key="8">
    <source>
        <dbReference type="SAM" id="MobiDB-lite"/>
    </source>
</evidence>
<keyword evidence="6 7" id="KW-0961">Cell wall biogenesis/degradation</keyword>
<keyword evidence="10" id="KW-1185">Reference proteome</keyword>
<keyword evidence="4 7" id="KW-0472">Membrane</keyword>
<dbReference type="PANTHER" id="PTHR30518:SF2">
    <property type="entry name" value="ENDOLYTIC MUREIN TRANSGLYCOSYLASE"/>
    <property type="match status" value="1"/>
</dbReference>
<proteinExistence type="inferred from homology"/>
<dbReference type="NCBIfam" id="TIGR00247">
    <property type="entry name" value="endolytic transglycosylase MltG"/>
    <property type="match status" value="1"/>
</dbReference>
<evidence type="ECO:0000256" key="7">
    <source>
        <dbReference type="HAMAP-Rule" id="MF_02065"/>
    </source>
</evidence>
<feature type="compositionally biased region" description="Basic and acidic residues" evidence="8">
    <location>
        <begin position="70"/>
        <end position="86"/>
    </location>
</feature>
<feature type="compositionally biased region" description="Acidic residues" evidence="8">
    <location>
        <begin position="180"/>
        <end position="189"/>
    </location>
</feature>
<organism evidence="9 10">
    <name type="scientific">Solirubrobacter deserti</name>
    <dbReference type="NCBI Taxonomy" id="2282478"/>
    <lineage>
        <taxon>Bacteria</taxon>
        <taxon>Bacillati</taxon>
        <taxon>Actinomycetota</taxon>
        <taxon>Thermoleophilia</taxon>
        <taxon>Solirubrobacterales</taxon>
        <taxon>Solirubrobacteraceae</taxon>
        <taxon>Solirubrobacter</taxon>
    </lineage>
</organism>
<evidence type="ECO:0000256" key="3">
    <source>
        <dbReference type="ARBA" id="ARBA00022989"/>
    </source>
</evidence>
<keyword evidence="2 7" id="KW-0812">Transmembrane</keyword>
<dbReference type="Gene3D" id="3.30.1490.480">
    <property type="entry name" value="Endolytic murein transglycosylase"/>
    <property type="match status" value="1"/>
</dbReference>
<protein>
    <recommendedName>
        <fullName evidence="7">Endolytic murein transglycosylase</fullName>
        <ecNumber evidence="7">4.2.2.29</ecNumber>
    </recommendedName>
    <alternativeName>
        <fullName evidence="7">Peptidoglycan lytic transglycosylase</fullName>
    </alternativeName>
    <alternativeName>
        <fullName evidence="7">Peptidoglycan polymerization terminase</fullName>
    </alternativeName>
</protein>
<dbReference type="EMBL" id="JAPCID010000013">
    <property type="protein sequence ID" value="MDA0138115.1"/>
    <property type="molecule type" value="Genomic_DNA"/>
</dbReference>
<comment type="function">
    <text evidence="7">Functions as a peptidoglycan terminase that cleaves nascent peptidoglycan strands endolytically to terminate their elongation.</text>
</comment>
<dbReference type="Proteomes" id="UP001147700">
    <property type="component" value="Unassembled WGS sequence"/>
</dbReference>
<keyword evidence="1 7" id="KW-1003">Cell membrane</keyword>
<feature type="site" description="Important for catalytic activity" evidence="7">
    <location>
        <position position="467"/>
    </location>
</feature>
<name>A0ABT4RII3_9ACTN</name>
<evidence type="ECO:0000313" key="9">
    <source>
        <dbReference type="EMBL" id="MDA0138115.1"/>
    </source>
</evidence>
<comment type="catalytic activity">
    <reaction evidence="7">
        <text>a peptidoglycan chain = a peptidoglycan chain with N-acetyl-1,6-anhydromuramyl-[peptide] at the reducing end + a peptidoglycan chain with N-acetylglucosamine at the non-reducing end.</text>
        <dbReference type="EC" id="4.2.2.29"/>
    </reaction>
</comment>
<keyword evidence="3 7" id="KW-1133">Transmembrane helix</keyword>
<dbReference type="RefSeq" id="WP_202954193.1">
    <property type="nucleotide sequence ID" value="NZ_JAPCID010000013.1"/>
</dbReference>
<feature type="compositionally biased region" description="Basic and acidic residues" evidence="8">
    <location>
        <begin position="148"/>
        <end position="167"/>
    </location>
</feature>
<evidence type="ECO:0000256" key="4">
    <source>
        <dbReference type="ARBA" id="ARBA00023136"/>
    </source>
</evidence>
<feature type="compositionally biased region" description="Basic and acidic residues" evidence="8">
    <location>
        <begin position="1"/>
        <end position="36"/>
    </location>
</feature>
<feature type="compositionally biased region" description="Low complexity" evidence="8">
    <location>
        <begin position="102"/>
        <end position="112"/>
    </location>
</feature>
<keyword evidence="5 7" id="KW-0456">Lyase</keyword>
<evidence type="ECO:0000256" key="5">
    <source>
        <dbReference type="ARBA" id="ARBA00023239"/>
    </source>
</evidence>
<feature type="compositionally biased region" description="Basic and acidic residues" evidence="8">
    <location>
        <begin position="113"/>
        <end position="137"/>
    </location>
</feature>
<comment type="similarity">
    <text evidence="7">Belongs to the transglycosylase MltG family.</text>
</comment>
<gene>
    <name evidence="7 9" type="primary">mltG</name>
    <name evidence="9" type="ORF">OJ962_11450</name>
</gene>
<feature type="region of interest" description="Disordered" evidence="8">
    <location>
        <begin position="520"/>
        <end position="539"/>
    </location>
</feature>
<evidence type="ECO:0000313" key="10">
    <source>
        <dbReference type="Proteomes" id="UP001147700"/>
    </source>
</evidence>
<sequence>MFGKRSDQPRTAEDRARAAAERAARREGRPLPREAFDDAVPPPDVEPRSERPAPVEEPRFEPEPPPVQQEEPRVEPPPVEREEPRVEAPPQPAPVEQEEPVVEAPRAQPAAEPRLEAASEAARRSDPRDLSPAEHLHQPTVEYTPFQTEEHEAPLGDPHADEPEIVAHRRPATATAEHEVFDDEDDEEVLPPVKPLRAAPPRSAGQAPRKRPAPNVPRATRARNRGRKTPPPANVGRGTGNGHWGRRIFAVVALVVIAGLLYAANQTFQPFHGDADGERVRVTIPENSDAGQIGTILADAGIVDSARFFELSATIDGTRGSLRPGDYSLQQGMSNEDVIAELTKAPEEATPVPTVELTLVEGPSRRENAPVVDKSDKVRGEYAKASGSKETLARIRELGAPRGTRTAEGFLFPATYTLPEGSSANDLVKAQLDAFEENFSEIDMSYAKRKNLSRYDVLIIASLIEREASLARERRLVSAVIYNRLAEGMPLGIDATTRYSTNNWTRPIKQSEIEKDEPFNTRVNRGLPPTPIGNPGLASLKAAANPSRKGYLYYVRKANDDSGEHAFSTTYSEFEKDLARYNASRGDG</sequence>
<dbReference type="InterPro" id="IPR003770">
    <property type="entry name" value="MLTG-like"/>
</dbReference>
<evidence type="ECO:0000256" key="1">
    <source>
        <dbReference type="ARBA" id="ARBA00022475"/>
    </source>
</evidence>
<comment type="caution">
    <text evidence="9">The sequence shown here is derived from an EMBL/GenBank/DDBJ whole genome shotgun (WGS) entry which is preliminary data.</text>
</comment>
<evidence type="ECO:0000256" key="6">
    <source>
        <dbReference type="ARBA" id="ARBA00023316"/>
    </source>
</evidence>
<reference evidence="9" key="1">
    <citation type="submission" date="2022-10" db="EMBL/GenBank/DDBJ databases">
        <title>The WGS of Solirubrobacter sp. CPCC 204708.</title>
        <authorList>
            <person name="Jiang Z."/>
        </authorList>
    </citation>
    <scope>NUCLEOTIDE SEQUENCE</scope>
    <source>
        <strain evidence="9">CPCC 204708</strain>
    </source>
</reference>
<evidence type="ECO:0000256" key="2">
    <source>
        <dbReference type="ARBA" id="ARBA00022692"/>
    </source>
</evidence>
<dbReference type="Pfam" id="PF02618">
    <property type="entry name" value="YceG"/>
    <property type="match status" value="1"/>
</dbReference>
<dbReference type="HAMAP" id="MF_02065">
    <property type="entry name" value="MltG"/>
    <property type="match status" value="1"/>
</dbReference>
<dbReference type="EC" id="4.2.2.29" evidence="7"/>
<feature type="compositionally biased region" description="Basic and acidic residues" evidence="8">
    <location>
        <begin position="45"/>
        <end position="62"/>
    </location>
</feature>
<feature type="region of interest" description="Disordered" evidence="8">
    <location>
        <begin position="1"/>
        <end position="240"/>
    </location>
</feature>
<dbReference type="PANTHER" id="PTHR30518">
    <property type="entry name" value="ENDOLYTIC MUREIN TRANSGLYCOSYLASE"/>
    <property type="match status" value="1"/>
</dbReference>
<accession>A0ABT4RII3</accession>